<keyword evidence="2" id="KW-1133">Transmembrane helix</keyword>
<protein>
    <submittedName>
        <fullName evidence="3">Uncharacterized protein</fullName>
    </submittedName>
</protein>
<proteinExistence type="predicted"/>
<organism evidence="3 4">
    <name type="scientific">Salix koriyanagi</name>
    <dbReference type="NCBI Taxonomy" id="2511006"/>
    <lineage>
        <taxon>Eukaryota</taxon>
        <taxon>Viridiplantae</taxon>
        <taxon>Streptophyta</taxon>
        <taxon>Embryophyta</taxon>
        <taxon>Tracheophyta</taxon>
        <taxon>Spermatophyta</taxon>
        <taxon>Magnoliopsida</taxon>
        <taxon>eudicotyledons</taxon>
        <taxon>Gunneridae</taxon>
        <taxon>Pentapetalae</taxon>
        <taxon>rosids</taxon>
        <taxon>fabids</taxon>
        <taxon>Malpighiales</taxon>
        <taxon>Salicaceae</taxon>
        <taxon>Saliceae</taxon>
        <taxon>Salix</taxon>
    </lineage>
</organism>
<accession>A0A9Q0ZB13</accession>
<name>A0A9Q0ZB13_9ROSI</name>
<dbReference type="EMBL" id="JAPFFM010000012">
    <property type="protein sequence ID" value="KAJ6727783.1"/>
    <property type="molecule type" value="Genomic_DNA"/>
</dbReference>
<sequence length="357" mass="38791">MTVLVKKQAVGTPWVLEVRLSCVVRYHQETFMLRTMVLYNGMAQELHASHTGARVWPDDQFDSDELLQMQNALSTCRAPAPVTDGEIGRGNIGYFGNNLVGQDASPVNSSISSFDVLDSMEEPTSQMTSVDHSNGVSGTGIKIRTRQPQVRRHSDNFLSQGSASRRLRLQVTRSAGNRKVNDATHVEDEDEVKSAVTEATGDAEKQASTVDEDEGEVQSAVTEATGDAEKQATTVDEDEDEDEVQSAVTEVTGDAEKQATTADDLQNEIPIVISKANWEIAEESSSNLRLRVKREAGPGSGQIASSAFPAAHHGHKSLSVYVSIFLLLILFIAFAGIWRSPKTVKLLRLHGGAIDDL</sequence>
<keyword evidence="2" id="KW-0812">Transmembrane</keyword>
<keyword evidence="2" id="KW-0472">Membrane</keyword>
<evidence type="ECO:0000256" key="2">
    <source>
        <dbReference type="SAM" id="Phobius"/>
    </source>
</evidence>
<dbReference type="AlphaFoldDB" id="A0A9Q0ZB13"/>
<feature type="transmembrane region" description="Helical" evidence="2">
    <location>
        <begin position="318"/>
        <end position="338"/>
    </location>
</feature>
<reference evidence="3" key="1">
    <citation type="submission" date="2022-11" db="EMBL/GenBank/DDBJ databases">
        <authorList>
            <person name="Hyden B.L."/>
            <person name="Feng K."/>
            <person name="Yates T."/>
            <person name="Jawdy S."/>
            <person name="Smart L.B."/>
            <person name="Muchero W."/>
        </authorList>
    </citation>
    <scope>NUCLEOTIDE SEQUENCE</scope>
    <source>
        <tissue evidence="3">Shoot tip</tissue>
    </source>
</reference>
<dbReference type="Proteomes" id="UP001151752">
    <property type="component" value="Chromosome 11"/>
</dbReference>
<feature type="region of interest" description="Disordered" evidence="1">
    <location>
        <begin position="122"/>
        <end position="242"/>
    </location>
</feature>
<feature type="compositionally biased region" description="Polar residues" evidence="1">
    <location>
        <begin position="122"/>
        <end position="136"/>
    </location>
</feature>
<evidence type="ECO:0000313" key="3">
    <source>
        <dbReference type="EMBL" id="KAJ6727783.1"/>
    </source>
</evidence>
<keyword evidence="4" id="KW-1185">Reference proteome</keyword>
<gene>
    <name evidence="3" type="ORF">OIU74_005940</name>
</gene>
<comment type="caution">
    <text evidence="3">The sequence shown here is derived from an EMBL/GenBank/DDBJ whole genome shotgun (WGS) entry which is preliminary data.</text>
</comment>
<evidence type="ECO:0000313" key="4">
    <source>
        <dbReference type="Proteomes" id="UP001151752"/>
    </source>
</evidence>
<evidence type="ECO:0000256" key="1">
    <source>
        <dbReference type="SAM" id="MobiDB-lite"/>
    </source>
</evidence>
<reference evidence="3" key="2">
    <citation type="journal article" date="2023" name="Int. J. Mol. Sci.">
        <title>De Novo Assembly and Annotation of 11 Diverse Shrub Willow (Salix) Genomes Reveals Novel Gene Organization in Sex-Linked Regions.</title>
        <authorList>
            <person name="Hyden B."/>
            <person name="Feng K."/>
            <person name="Yates T.B."/>
            <person name="Jawdy S."/>
            <person name="Cereghino C."/>
            <person name="Smart L.B."/>
            <person name="Muchero W."/>
        </authorList>
    </citation>
    <scope>NUCLEOTIDE SEQUENCE</scope>
    <source>
        <tissue evidence="3">Shoot tip</tissue>
    </source>
</reference>